<proteinExistence type="predicted"/>
<comment type="caution">
    <text evidence="2">The sequence shown here is derived from an EMBL/GenBank/DDBJ whole genome shotgun (WGS) entry which is preliminary data.</text>
</comment>
<dbReference type="RefSeq" id="WP_409123092.1">
    <property type="nucleotide sequence ID" value="NZ_JBJVNI010000019.1"/>
</dbReference>
<dbReference type="EMBL" id="JBJVNI010000019">
    <property type="protein sequence ID" value="MFM9613223.1"/>
    <property type="molecule type" value="Genomic_DNA"/>
</dbReference>
<protein>
    <submittedName>
        <fullName evidence="2">Uncharacterized protein</fullName>
    </submittedName>
</protein>
<organism evidence="2 3">
    <name type="scientific">Streptomyces niveiscabiei</name>
    <dbReference type="NCBI Taxonomy" id="164115"/>
    <lineage>
        <taxon>Bacteria</taxon>
        <taxon>Bacillati</taxon>
        <taxon>Actinomycetota</taxon>
        <taxon>Actinomycetes</taxon>
        <taxon>Kitasatosporales</taxon>
        <taxon>Streptomycetaceae</taxon>
        <taxon>Streptomyces</taxon>
    </lineage>
</organism>
<reference evidence="2 3" key="1">
    <citation type="submission" date="2024-12" db="EMBL/GenBank/DDBJ databases">
        <title>Forecasting of Potato common scab and diversities of Pathogenic streptomyces spp. in china.</title>
        <authorList>
            <person name="Handique U."/>
            <person name="Wu J."/>
        </authorList>
    </citation>
    <scope>NUCLEOTIDE SEQUENCE [LARGE SCALE GENOMIC DNA]</scope>
    <source>
        <strain evidence="2 3">ZRIMU1530</strain>
    </source>
</reference>
<dbReference type="Proteomes" id="UP001631957">
    <property type="component" value="Unassembled WGS sequence"/>
</dbReference>
<keyword evidence="3" id="KW-1185">Reference proteome</keyword>
<accession>A0ABW9I2H6</accession>
<name>A0ABW9I2H6_9ACTN</name>
<evidence type="ECO:0000313" key="3">
    <source>
        <dbReference type="Proteomes" id="UP001631957"/>
    </source>
</evidence>
<gene>
    <name evidence="2" type="ORF">ACKI18_31605</name>
</gene>
<feature type="region of interest" description="Disordered" evidence="1">
    <location>
        <begin position="392"/>
        <end position="460"/>
    </location>
</feature>
<sequence length="786" mass="83731">MGGERPQHDGVPEPYGEHALLTAAMIADGGAVPEEERRRLLRYLEAVVAARPSPVHTAVAFNALYFGYDLAGEGYGRSPLRPDDFPLIALGEEAPALPVGAMVRIATGAAPLFAEIVYKEGAHPDVDATGDVPAWVSGAPAGAEGPGREGATARRRELLVPDPHAFGPGLSLTAVQLRRLRSHRRWLNEDGHIVVDARYPSARAARGDGLAAYADHLLTTARAQLLSPLVPVSLAALAGGTGDDVLRPALLTLLRRVRDVLRASELLRTWGQYAITEDAFAARQRDAGALGGDDLRSLGADLRRAVTPVHRRHGPTGPATVYTAIGPRLRTVPGAGELLTGLGYASAVCHANAALADMVREGSSRGLFPNGTRVALDDAFEGGGVWRSHWLGGDARPQQLGGMETRPQQLGGDTGTRPHHPDGTDTPSQQLGGDTDTCLHHPGDTTPLGDPFSPAGHGWASTLPPVPVPLDRPLPDDDTLGVPETLRSDAVEIRWRIPLRLAHLRGGCLPLHPLVAEELCSAFGTRVVVGLGFEGGAEQRLLAELGDGSARLTGIDWPAEFFPGLLLSLRWARGTRRLGLVTTGLGHRVRVGDRVVGHCYDPRVLTRDDAPGSDRDGDSAAGLGPRDLVLRTVRRCGLLTPDGHAVLDRAGLPCAAYGYEPAPERAAVLEDAVAELLAVRLLEPETGSRDVAGQPHFPGRHGQPEIPLLAYRPDVVRLPATWGEPGAGRAMSFQHVPGHLRRLLPGHLAGETQRAAFRDHCRRLGKADGWELPEGYTFVTQHTRGH</sequence>
<evidence type="ECO:0000256" key="1">
    <source>
        <dbReference type="SAM" id="MobiDB-lite"/>
    </source>
</evidence>
<evidence type="ECO:0000313" key="2">
    <source>
        <dbReference type="EMBL" id="MFM9613223.1"/>
    </source>
</evidence>